<dbReference type="Pfam" id="PF00132">
    <property type="entry name" value="Hexapep"/>
    <property type="match status" value="2"/>
</dbReference>
<organism evidence="2 3">
    <name type="scientific">Sedimenticola selenatireducens</name>
    <dbReference type="NCBI Taxonomy" id="191960"/>
    <lineage>
        <taxon>Bacteria</taxon>
        <taxon>Pseudomonadati</taxon>
        <taxon>Pseudomonadota</taxon>
        <taxon>Gammaproteobacteria</taxon>
        <taxon>Chromatiales</taxon>
        <taxon>Sedimenticolaceae</taxon>
        <taxon>Sedimenticola</taxon>
    </lineage>
</organism>
<protein>
    <submittedName>
        <fullName evidence="2">Phenylacetic acid degradation protein PaaY</fullName>
    </submittedName>
</protein>
<dbReference type="EMBL" id="PKUN01000023">
    <property type="protein sequence ID" value="PLX60589.1"/>
    <property type="molecule type" value="Genomic_DNA"/>
</dbReference>
<comment type="caution">
    <text evidence="2">The sequence shown here is derived from an EMBL/GenBank/DDBJ whole genome shotgun (WGS) entry which is preliminary data.</text>
</comment>
<dbReference type="CDD" id="cd04745">
    <property type="entry name" value="LbH_paaY_like"/>
    <property type="match status" value="1"/>
</dbReference>
<dbReference type="PANTHER" id="PTHR13061">
    <property type="entry name" value="DYNACTIN SUBUNIT P25"/>
    <property type="match status" value="1"/>
</dbReference>
<gene>
    <name evidence="2" type="ORF">C0630_14145</name>
</gene>
<dbReference type="InterPro" id="IPR001451">
    <property type="entry name" value="Hexapep"/>
</dbReference>
<sequence length="209" mass="22502">MARVYEIAGMIPVIDRSAFVHPDAVIIGDVVIGPGCYIGPCACIRGDFGRIEIGTGVNIQDNCVVHSFPEVTVRIADDSHIGHGAVIHACEIKRNALIGMNSVIMDRAVIGENAFVAAMAFVKAGMQVEPNTLVAGMPARMVRTLSAQELEWKIQGTDSYKQLAVRSINSLRPVEPLEVEEPGRKATDELSAAPMPLTDIKNRTPSEPD</sequence>
<dbReference type="RefSeq" id="WP_273440189.1">
    <property type="nucleotide sequence ID" value="NZ_CAXXYC010000004.1"/>
</dbReference>
<dbReference type="InterPro" id="IPR050484">
    <property type="entry name" value="Transf_Hexapept/Carb_Anhydrase"/>
</dbReference>
<name>A0A2N6CTU7_9GAMM</name>
<feature type="compositionally biased region" description="Basic and acidic residues" evidence="1">
    <location>
        <begin position="200"/>
        <end position="209"/>
    </location>
</feature>
<feature type="region of interest" description="Disordered" evidence="1">
    <location>
        <begin position="176"/>
        <end position="209"/>
    </location>
</feature>
<dbReference type="InterPro" id="IPR011004">
    <property type="entry name" value="Trimer_LpxA-like_sf"/>
</dbReference>
<accession>A0A2N6CTU7</accession>
<dbReference type="AlphaFoldDB" id="A0A2N6CTU7"/>
<dbReference type="PANTHER" id="PTHR13061:SF29">
    <property type="entry name" value="GAMMA CARBONIC ANHYDRASE-LIKE 1, MITOCHONDRIAL-RELATED"/>
    <property type="match status" value="1"/>
</dbReference>
<evidence type="ECO:0000313" key="3">
    <source>
        <dbReference type="Proteomes" id="UP000235015"/>
    </source>
</evidence>
<dbReference type="Gene3D" id="2.160.10.10">
    <property type="entry name" value="Hexapeptide repeat proteins"/>
    <property type="match status" value="1"/>
</dbReference>
<reference evidence="2 3" key="1">
    <citation type="submission" date="2017-11" db="EMBL/GenBank/DDBJ databases">
        <title>Genome-resolved metagenomics identifies genetic mobility, metabolic interactions, and unexpected diversity in perchlorate-reducing communities.</title>
        <authorList>
            <person name="Barnum T.P."/>
            <person name="Figueroa I.A."/>
            <person name="Carlstrom C.I."/>
            <person name="Lucas L.N."/>
            <person name="Engelbrektson A.L."/>
            <person name="Coates J.D."/>
        </authorList>
    </citation>
    <scope>NUCLEOTIDE SEQUENCE [LARGE SCALE GENOMIC DNA]</scope>
    <source>
        <strain evidence="2">BM301</strain>
    </source>
</reference>
<proteinExistence type="predicted"/>
<dbReference type="Proteomes" id="UP000235015">
    <property type="component" value="Unassembled WGS sequence"/>
</dbReference>
<dbReference type="STRING" id="1111735.GCA_000428045_02185"/>
<dbReference type="SUPFAM" id="SSF51161">
    <property type="entry name" value="Trimeric LpxA-like enzymes"/>
    <property type="match status" value="1"/>
</dbReference>
<evidence type="ECO:0000313" key="2">
    <source>
        <dbReference type="EMBL" id="PLX60589.1"/>
    </source>
</evidence>
<evidence type="ECO:0000256" key="1">
    <source>
        <dbReference type="SAM" id="MobiDB-lite"/>
    </source>
</evidence>